<proteinExistence type="predicted"/>
<name>A0A1V5ZN78_9BACT</name>
<gene>
    <name evidence="1" type="ORF">BWY04_00671</name>
</gene>
<reference evidence="1" key="1">
    <citation type="submission" date="2017-02" db="EMBL/GenBank/DDBJ databases">
        <title>Delving into the versatile metabolic prowess of the omnipresent phylum Bacteroidetes.</title>
        <authorList>
            <person name="Nobu M.K."/>
            <person name="Mei R."/>
            <person name="Narihiro T."/>
            <person name="Kuroda K."/>
            <person name="Liu W.-T."/>
        </authorList>
    </citation>
    <scope>NUCLEOTIDE SEQUENCE</scope>
    <source>
        <strain evidence="1">ADurb.Bin160</strain>
    </source>
</reference>
<comment type="caution">
    <text evidence="1">The sequence shown here is derived from an EMBL/GenBank/DDBJ whole genome shotgun (WGS) entry which is preliminary data.</text>
</comment>
<dbReference type="AlphaFoldDB" id="A0A1V5ZN78"/>
<accession>A0A1V5ZN78</accession>
<dbReference type="EMBL" id="MWDB01000012">
    <property type="protein sequence ID" value="OQB41675.1"/>
    <property type="molecule type" value="Genomic_DNA"/>
</dbReference>
<organism evidence="1">
    <name type="scientific">candidate division CPR1 bacterium ADurb.Bin160</name>
    <dbReference type="NCBI Taxonomy" id="1852826"/>
    <lineage>
        <taxon>Bacteria</taxon>
        <taxon>candidate division CPR1</taxon>
    </lineage>
</organism>
<dbReference type="Proteomes" id="UP000485621">
    <property type="component" value="Unassembled WGS sequence"/>
</dbReference>
<evidence type="ECO:0008006" key="2">
    <source>
        <dbReference type="Google" id="ProtNLM"/>
    </source>
</evidence>
<evidence type="ECO:0000313" key="1">
    <source>
        <dbReference type="EMBL" id="OQB41675.1"/>
    </source>
</evidence>
<protein>
    <recommendedName>
        <fullName evidence="2">JAB domain-containing protein</fullName>
    </recommendedName>
</protein>
<sequence>MSKPLPVSRYDKGCTRGVKTAIFIMAVPNYLREFDNLLRRIFSMFKIYLNDNDTMPQDKVYYIIGSNGIFLKKNIGNLEAVVKVSGIPTLKPIKEFAKSNFPKIPAEIFGKVISFFNSIYKKYHSESVVILYYDYETKKYEIDVPQQVVSSAKVEYKIDENKNSFIKVGTIHSHCGFSAFHSGVDIRDEKNFDGIHITIGELGKITAEKQTVSIVSSVVVNGYREKIKPEEIVDGIEKNDNRIKSKIFLDNTFHLDYQYSQNHTTSLYDVKIIPHFEKWENNVSEEKNIFEETQFFNMNDNFDRYFRQPNFQNTYYNKNKKNFLILEKPMCLDCIFYDIPEGTKNNFVPDEDFVFFYKGNDKCYYCKFYDDNFRSNK</sequence>